<evidence type="ECO:0000256" key="1">
    <source>
        <dbReference type="ARBA" id="ARBA00004141"/>
    </source>
</evidence>
<evidence type="ECO:0000256" key="4">
    <source>
        <dbReference type="ARBA" id="ARBA00022989"/>
    </source>
</evidence>
<name>A0A6A4VS70_AMPAM</name>
<keyword evidence="3 6" id="KW-0812">Transmembrane</keyword>
<feature type="compositionally biased region" description="Gly residues" evidence="7">
    <location>
        <begin position="276"/>
        <end position="288"/>
    </location>
</feature>
<reference evidence="10 11" key="1">
    <citation type="submission" date="2019-07" db="EMBL/GenBank/DDBJ databases">
        <title>Draft genome assembly of a fouling barnacle, Amphibalanus amphitrite (Darwin, 1854): The first reference genome for Thecostraca.</title>
        <authorList>
            <person name="Kim W."/>
        </authorList>
    </citation>
    <scope>NUCLEOTIDE SEQUENCE [LARGE SCALE GENOMIC DNA]</scope>
    <source>
        <strain evidence="10">SNU_AA5</strain>
        <tissue evidence="10">Soma without cirri and trophi</tissue>
    </source>
</reference>
<dbReference type="Proteomes" id="UP000440578">
    <property type="component" value="Unassembled WGS sequence"/>
</dbReference>
<dbReference type="PANTHER" id="PTHR10838">
    <property type="entry name" value="SYNAPTOGYRIN"/>
    <property type="match status" value="1"/>
</dbReference>
<evidence type="ECO:0000313" key="11">
    <source>
        <dbReference type="Proteomes" id="UP000440578"/>
    </source>
</evidence>
<dbReference type="GO" id="GO:0031594">
    <property type="term" value="C:neuromuscular junction"/>
    <property type="evidence" value="ECO:0007669"/>
    <property type="project" value="TreeGrafter"/>
</dbReference>
<feature type="transmembrane region" description="Helical" evidence="8">
    <location>
        <begin position="70"/>
        <end position="92"/>
    </location>
</feature>
<keyword evidence="11" id="KW-1185">Reference proteome</keyword>
<comment type="subcellular location">
    <subcellularLocation>
        <location evidence="1">Membrane</location>
        <topology evidence="1">Multi-pass membrane protein</topology>
    </subcellularLocation>
</comment>
<evidence type="ECO:0000256" key="5">
    <source>
        <dbReference type="ARBA" id="ARBA00023136"/>
    </source>
</evidence>
<feature type="transmembrane region" description="Helical" evidence="8">
    <location>
        <begin position="181"/>
        <end position="199"/>
    </location>
</feature>
<dbReference type="AlphaFoldDB" id="A0A6A4VS70"/>
<evidence type="ECO:0000256" key="2">
    <source>
        <dbReference type="ARBA" id="ARBA00010252"/>
    </source>
</evidence>
<feature type="domain" description="MARVEL" evidence="9">
    <location>
        <begin position="21"/>
        <end position="171"/>
    </location>
</feature>
<dbReference type="GO" id="GO:0030672">
    <property type="term" value="C:synaptic vesicle membrane"/>
    <property type="evidence" value="ECO:0007669"/>
    <property type="project" value="TreeGrafter"/>
</dbReference>
<dbReference type="InterPro" id="IPR016579">
    <property type="entry name" value="Synaptogyrin"/>
</dbReference>
<feature type="transmembrane region" description="Helical" evidence="8">
    <location>
        <begin position="104"/>
        <end position="128"/>
    </location>
</feature>
<feature type="transmembrane region" description="Helical" evidence="8">
    <location>
        <begin position="241"/>
        <end position="260"/>
    </location>
</feature>
<feature type="transmembrane region" description="Helical" evidence="8">
    <location>
        <begin position="27"/>
        <end position="50"/>
    </location>
</feature>
<keyword evidence="5 6" id="KW-0472">Membrane</keyword>
<evidence type="ECO:0000256" key="8">
    <source>
        <dbReference type="SAM" id="Phobius"/>
    </source>
</evidence>
<dbReference type="Pfam" id="PF01284">
    <property type="entry name" value="MARVEL"/>
    <property type="match status" value="1"/>
</dbReference>
<comment type="similarity">
    <text evidence="2">Belongs to the synaptogyrin family.</text>
</comment>
<organism evidence="10 11">
    <name type="scientific">Amphibalanus amphitrite</name>
    <name type="common">Striped barnacle</name>
    <name type="synonym">Balanus amphitrite</name>
    <dbReference type="NCBI Taxonomy" id="1232801"/>
    <lineage>
        <taxon>Eukaryota</taxon>
        <taxon>Metazoa</taxon>
        <taxon>Ecdysozoa</taxon>
        <taxon>Arthropoda</taxon>
        <taxon>Crustacea</taxon>
        <taxon>Multicrustacea</taxon>
        <taxon>Cirripedia</taxon>
        <taxon>Thoracica</taxon>
        <taxon>Thoracicalcarea</taxon>
        <taxon>Balanomorpha</taxon>
        <taxon>Balanoidea</taxon>
        <taxon>Balanidae</taxon>
        <taxon>Amphibalaninae</taxon>
        <taxon>Amphibalanus</taxon>
    </lineage>
</organism>
<evidence type="ECO:0000256" key="3">
    <source>
        <dbReference type="ARBA" id="ARBA00022692"/>
    </source>
</evidence>
<dbReference type="InterPro" id="IPR008253">
    <property type="entry name" value="Marvel"/>
</dbReference>
<feature type="transmembrane region" description="Helical" evidence="8">
    <location>
        <begin position="148"/>
        <end position="169"/>
    </location>
</feature>
<dbReference type="EMBL" id="VIIS01001686">
    <property type="protein sequence ID" value="KAF0294444.1"/>
    <property type="molecule type" value="Genomic_DNA"/>
</dbReference>
<dbReference type="OrthoDB" id="10041611at2759"/>
<feature type="transmembrane region" description="Helical" evidence="8">
    <location>
        <begin position="211"/>
        <end position="229"/>
    </location>
</feature>
<dbReference type="PANTHER" id="PTHR10838:SF20">
    <property type="entry name" value="SYNAPTOGYRIN"/>
    <property type="match status" value="1"/>
</dbReference>
<feature type="region of interest" description="Disordered" evidence="7">
    <location>
        <begin position="272"/>
        <end position="316"/>
    </location>
</feature>
<comment type="caution">
    <text evidence="10">The sequence shown here is derived from an EMBL/GenBank/DDBJ whole genome shotgun (WGS) entry which is preliminary data.</text>
</comment>
<proteinExistence type="inferred from homology"/>
<evidence type="ECO:0000256" key="7">
    <source>
        <dbReference type="SAM" id="MobiDB-lite"/>
    </source>
</evidence>
<dbReference type="PROSITE" id="PS51225">
    <property type="entry name" value="MARVEL"/>
    <property type="match status" value="1"/>
</dbReference>
<gene>
    <name evidence="10" type="primary">Syngr_0</name>
    <name evidence="10" type="ORF">FJT64_000131</name>
</gene>
<protein>
    <submittedName>
        <fullName evidence="10">Synaptogyrin</fullName>
    </submittedName>
</protein>
<accession>A0A6A4VS70</accession>
<keyword evidence="4 8" id="KW-1133">Transmembrane helix</keyword>
<evidence type="ECO:0000313" key="10">
    <source>
        <dbReference type="EMBL" id="KAF0294444.1"/>
    </source>
</evidence>
<evidence type="ECO:0000259" key="9">
    <source>
        <dbReference type="PROSITE" id="PS51225"/>
    </source>
</evidence>
<evidence type="ECO:0000256" key="6">
    <source>
        <dbReference type="PROSITE-ProRule" id="PRU00581"/>
    </source>
</evidence>
<sequence length="316" mass="33547">MMEGGAFGGAKMGAAFDPIAFIQRPQVILRALCLLFSIIIFGCISSQGWYEDDDMKQACMYNQNSGACNYGTGIAVIAFLACFAFIAGEFFFSRMSSVKTRKHYVLADLGFSGFWTFLFFVSFCFLTNSWSNTEGVPTANDKNPVQAAIAFTFFSIFTWGALAYLAYLSPSDPPLGCPQGALAYLAYLSGALAYLAYLSPSDPPLGCPQGALAYLAYLSGALAYLAYLSPSDPPLGCPQGALAYLAYLSGALAYLAYLRFKQGTGNEFATGYDQQEGGGVPGGAGYAGYPGAMDGSADQSGYQEPPFSQPQDPAGE</sequence>